<feature type="domain" description="ZU5" evidence="16">
    <location>
        <begin position="734"/>
        <end position="897"/>
    </location>
</feature>
<keyword evidence="18" id="KW-1185">Reference proteome</keyword>
<accession>A0A4Z2D1A1</accession>
<dbReference type="GO" id="GO:0008045">
    <property type="term" value="P:motor neuron axon guidance"/>
    <property type="evidence" value="ECO:0007669"/>
    <property type="project" value="TreeGrafter"/>
</dbReference>
<dbReference type="PROSITE" id="PS51145">
    <property type="entry name" value="ZU5"/>
    <property type="match status" value="1"/>
</dbReference>
<comment type="function">
    <text evidence="12">Receptor for netrin required for axon guidance. Mediates axon repulsion of neuronal growth cones in the developing nervous system upon ligand binding.</text>
</comment>
<dbReference type="GO" id="GO:0005886">
    <property type="term" value="C:plasma membrane"/>
    <property type="evidence" value="ECO:0007669"/>
    <property type="project" value="UniProtKB-SubCell"/>
</dbReference>
<evidence type="ECO:0000313" key="17">
    <source>
        <dbReference type="EMBL" id="TNN10281.1"/>
    </source>
</evidence>
<reference evidence="17 18" key="1">
    <citation type="submission" date="2019-03" db="EMBL/GenBank/DDBJ databases">
        <title>An improved genome assembly of the fluke Schistosoma japonicum.</title>
        <authorList>
            <person name="Hu W."/>
            <person name="Luo F."/>
            <person name="Yin M."/>
            <person name="Mo X."/>
            <person name="Sun C."/>
            <person name="Wu Q."/>
            <person name="Zhu B."/>
            <person name="Xiang M."/>
            <person name="Wang J."/>
            <person name="Wang Y."/>
            <person name="Zhang T."/>
            <person name="Xu B."/>
            <person name="Zheng H."/>
            <person name="Feng Z."/>
        </authorList>
    </citation>
    <scope>NUCLEOTIDE SEQUENCE [LARGE SCALE GENOMIC DNA]</scope>
    <source>
        <strain evidence="17">HuSjv2</strain>
        <tissue evidence="17">Worms</tissue>
    </source>
</reference>
<dbReference type="InterPro" id="IPR003599">
    <property type="entry name" value="Ig_sub"/>
</dbReference>
<dbReference type="Gene3D" id="2.60.220.30">
    <property type="match status" value="1"/>
</dbReference>
<feature type="domain" description="Death" evidence="14">
    <location>
        <begin position="1158"/>
        <end position="1222"/>
    </location>
</feature>
<evidence type="ECO:0000256" key="5">
    <source>
        <dbReference type="ARBA" id="ARBA00022729"/>
    </source>
</evidence>
<evidence type="ECO:0000259" key="14">
    <source>
        <dbReference type="PROSITE" id="PS50017"/>
    </source>
</evidence>
<comment type="subcellular location">
    <subcellularLocation>
        <location evidence="12">Cell membrane</location>
        <topology evidence="12">Single-pass type I membrane protein</topology>
    </subcellularLocation>
    <subcellularLocation>
        <location evidence="1">Membrane</location>
        <topology evidence="1">Single-pass type I membrane protein</topology>
    </subcellularLocation>
</comment>
<keyword evidence="9 12" id="KW-0675">Receptor</keyword>
<dbReference type="GO" id="GO:0005042">
    <property type="term" value="F:netrin receptor activity"/>
    <property type="evidence" value="ECO:0007669"/>
    <property type="project" value="UniProtKB-UniRule"/>
</dbReference>
<dbReference type="EMBL" id="SKCS01000364">
    <property type="protein sequence ID" value="TNN10281.1"/>
    <property type="molecule type" value="Genomic_DNA"/>
</dbReference>
<dbReference type="InterPro" id="IPR033772">
    <property type="entry name" value="UPA"/>
</dbReference>
<keyword evidence="10" id="KW-0325">Glycoprotein</keyword>
<dbReference type="SUPFAM" id="SSF47986">
    <property type="entry name" value="DEATH domain"/>
    <property type="match status" value="1"/>
</dbReference>
<dbReference type="Pfam" id="PF00531">
    <property type="entry name" value="Death"/>
    <property type="match status" value="1"/>
</dbReference>
<dbReference type="InterPro" id="IPR011029">
    <property type="entry name" value="DEATH-like_dom_sf"/>
</dbReference>
<dbReference type="InterPro" id="IPR000906">
    <property type="entry name" value="ZU5_dom"/>
</dbReference>
<dbReference type="SMART" id="SM00218">
    <property type="entry name" value="ZU5"/>
    <property type="match status" value="1"/>
</dbReference>
<feature type="chain" id="PRO_5025092591" description="Netrin receptor UNC5" evidence="12">
    <location>
        <begin position="25"/>
        <end position="1229"/>
    </location>
</feature>
<organism evidence="17 18">
    <name type="scientific">Schistosoma japonicum</name>
    <name type="common">Blood fluke</name>
    <dbReference type="NCBI Taxonomy" id="6182"/>
    <lineage>
        <taxon>Eukaryota</taxon>
        <taxon>Metazoa</taxon>
        <taxon>Spiralia</taxon>
        <taxon>Lophotrochozoa</taxon>
        <taxon>Platyhelminthes</taxon>
        <taxon>Trematoda</taxon>
        <taxon>Digenea</taxon>
        <taxon>Strigeidida</taxon>
        <taxon>Schistosomatoidea</taxon>
        <taxon>Schistosomatidae</taxon>
        <taxon>Schistosoma</taxon>
    </lineage>
</organism>
<dbReference type="InterPro" id="IPR000488">
    <property type="entry name" value="Death_dom"/>
</dbReference>
<dbReference type="STRING" id="6182.A0A4Z2D1A1"/>
<feature type="region of interest" description="Disordered" evidence="13">
    <location>
        <begin position="513"/>
        <end position="536"/>
    </location>
</feature>
<dbReference type="PANTHER" id="PTHR12582">
    <property type="entry name" value="NETRIN RECEPTOR UNC5"/>
    <property type="match status" value="1"/>
</dbReference>
<dbReference type="Gene3D" id="1.10.533.10">
    <property type="entry name" value="Death Domain, Fas"/>
    <property type="match status" value="1"/>
</dbReference>
<dbReference type="SMART" id="SM00408">
    <property type="entry name" value="IGc2"/>
    <property type="match status" value="1"/>
</dbReference>
<dbReference type="InterPro" id="IPR007110">
    <property type="entry name" value="Ig-like_dom"/>
</dbReference>
<evidence type="ECO:0000256" key="8">
    <source>
        <dbReference type="ARBA" id="ARBA00023157"/>
    </source>
</evidence>
<keyword evidence="8" id="KW-1015">Disulfide bond</keyword>
<dbReference type="InterPro" id="IPR057755">
    <property type="entry name" value="UNC5A-D-like_N"/>
</dbReference>
<sequence length="1229" mass="136135">MLQRFLLTIAKVFLALSYPFPADSQEDLVQPDETHLEGVPSFIEHPKPLYYTTKNKPATIECVAEPVSHAAIKCAEQTIPYKGPGESGTLEIQRLNSDNLPDPEGKRWKLRLEVRARDVEEWFDTYVCHCEAWNKVVKLQRPKKVISNATEVKEAYLEEKFQLEPVSTDLAVSKRLMLTCLPPEGDPDPEVYWLKDGKRVDAKSFPHIIINDYNHLIIENTTTSDSGNYTCVAACLNGEKRRAVARVNIFPYNSATNRLAGDELKSWGEWGACNKLTIEGNSAKTICQQTRYRICANQIISKTELKSHDVNYPVTDQCPLPLFQTRNCSSSQCVSSLNKAILKGIHLSDMKLPTSTSEVSSSQMFRTREIAIYVGLFLSLAVLLAIIAIVALITRRKSLKFSTARAIHYSTCLHGKRSCRQEKTNKKSQDLLLPGDLTQTMITIINPSVADSQGQQKMNRLNPSYNANNINGKTIGPNVINGAVGGIQFQHQYNSTVGQGLVFSNGASLGTPLLANLPPPPAPPPPPPTPPPPLPGSLPLIPATTVSFDGSNETSDISGYVGFPSTLPSTQHFMNSASCQVNGYLTTAPYIQTNVGFNNQVVNSLAEPTYVESEVGQRRITCLSNFPTPVVVNNSGGPIESSSGPSPANTGTTVTAIGSCNGGSSNGSVGLPINGCLTNRSPNNYNMNFLRVEIDDYNDKCEPHSGLYHELSLDGGSSNRSLLCEFKDPLDLDTVVRSTISSNGDQLALAESGVFLTIPQGALQSNSLVEVYLAICREDKHRPTLNDHQTLLSPVIQFGPVDLHLSKPVLLSFPHCAELSQSSWLIRVLALGPNQSRPPNNLNISNTNGYKSKYNGLLSNIDNFIWQEVGIIGYESSDTNLICHLDSNMAHLMTDVAQRYCLIGETQKFQGFNCFISNHRSLNNTDFQNLPSDINATCLERLKLNNFGNNNNSLIDSIQDSKFLPDLQLATKILKLAAFAGPVTPTIDYNIRVYVLTDTKDALEHVFCVEKRLEGRLLDCPKPLLFRDNGGGLCFCIEDISAGWRSRLQTKSQEIPFRHIWNGTQMSTLHCAFSLEHLDPRQLSVSCKIKVHQENTQLQGQILNISSQKFELKTGHSRTRFPSSEDDNPDFRYLATSYKLPVVTTQRLCKLLDSKESEWQKFAKHIGMERYISYLKSQLSPTAVLLNIWETRSRDEPGVNDLKTIFCAMDRTDCANLLDIETNIQNCHL</sequence>
<keyword evidence="5 12" id="KW-0732">Signal</keyword>
<dbReference type="Pfam" id="PF25609">
    <property type="entry name" value="Unc5_NetrinR_N"/>
    <property type="match status" value="1"/>
</dbReference>
<dbReference type="Pfam" id="PF13927">
    <property type="entry name" value="Ig_3"/>
    <property type="match status" value="1"/>
</dbReference>
<evidence type="ECO:0000256" key="4">
    <source>
        <dbReference type="ARBA" id="ARBA00022692"/>
    </source>
</evidence>
<dbReference type="Pfam" id="PF17217">
    <property type="entry name" value="UPA"/>
    <property type="match status" value="1"/>
</dbReference>
<feature type="signal peptide" evidence="12">
    <location>
        <begin position="1"/>
        <end position="24"/>
    </location>
</feature>
<keyword evidence="3 12" id="KW-0217">Developmental protein</keyword>
<dbReference type="SMART" id="SM00005">
    <property type="entry name" value="DEATH"/>
    <property type="match status" value="1"/>
</dbReference>
<evidence type="ECO:0000256" key="3">
    <source>
        <dbReference type="ARBA" id="ARBA00022473"/>
    </source>
</evidence>
<dbReference type="InterPro" id="IPR036179">
    <property type="entry name" value="Ig-like_dom_sf"/>
</dbReference>
<evidence type="ECO:0000256" key="10">
    <source>
        <dbReference type="ARBA" id="ARBA00023180"/>
    </source>
</evidence>
<evidence type="ECO:0000259" key="15">
    <source>
        <dbReference type="PROSITE" id="PS50835"/>
    </source>
</evidence>
<evidence type="ECO:0000256" key="13">
    <source>
        <dbReference type="SAM" id="MobiDB-lite"/>
    </source>
</evidence>
<dbReference type="Proteomes" id="UP000311919">
    <property type="component" value="Unassembled WGS sequence"/>
</dbReference>
<gene>
    <name evidence="17" type="ORF">EWB00_005545</name>
</gene>
<evidence type="ECO:0000256" key="2">
    <source>
        <dbReference type="ARBA" id="ARBA00009844"/>
    </source>
</evidence>
<dbReference type="Gene3D" id="2.60.40.10">
    <property type="entry name" value="Immunoglobulins"/>
    <property type="match status" value="2"/>
</dbReference>
<evidence type="ECO:0000256" key="9">
    <source>
        <dbReference type="ARBA" id="ARBA00023170"/>
    </source>
</evidence>
<dbReference type="PROSITE" id="PS50835">
    <property type="entry name" value="IG_LIKE"/>
    <property type="match status" value="1"/>
</dbReference>
<name>A0A4Z2D1A1_SCHJA</name>
<dbReference type="PANTHER" id="PTHR12582:SF47">
    <property type="entry name" value="NETRIN RECEPTOR UNC-5"/>
    <property type="match status" value="1"/>
</dbReference>
<feature type="compositionally biased region" description="Pro residues" evidence="13">
    <location>
        <begin position="517"/>
        <end position="536"/>
    </location>
</feature>
<keyword evidence="4 12" id="KW-0812">Transmembrane</keyword>
<keyword evidence="7 12" id="KW-0472">Membrane</keyword>
<dbReference type="InterPro" id="IPR013783">
    <property type="entry name" value="Ig-like_fold"/>
</dbReference>
<dbReference type="Pfam" id="PF00791">
    <property type="entry name" value="ZU5"/>
    <property type="match status" value="1"/>
</dbReference>
<evidence type="ECO:0000259" key="16">
    <source>
        <dbReference type="PROSITE" id="PS51145"/>
    </source>
</evidence>
<feature type="transmembrane region" description="Helical" evidence="12">
    <location>
        <begin position="370"/>
        <end position="393"/>
    </location>
</feature>
<dbReference type="InterPro" id="IPR003598">
    <property type="entry name" value="Ig_sub2"/>
</dbReference>
<keyword evidence="11 12" id="KW-0393">Immunoglobulin domain</keyword>
<comment type="caution">
    <text evidence="17">The sequence shown here is derived from an EMBL/GenBank/DDBJ whole genome shotgun (WGS) entry which is preliminary data.</text>
</comment>
<keyword evidence="6 12" id="KW-1133">Transmembrane helix</keyword>
<evidence type="ECO:0000256" key="12">
    <source>
        <dbReference type="RuleBase" id="RU367033"/>
    </source>
</evidence>
<dbReference type="OrthoDB" id="5973910at2759"/>
<proteinExistence type="inferred from homology"/>
<feature type="domain" description="Ig-like" evidence="15">
    <location>
        <begin position="142"/>
        <end position="248"/>
    </location>
</feature>
<protein>
    <recommendedName>
        <fullName evidence="12">Netrin receptor UNC5</fullName>
    </recommendedName>
</protein>
<evidence type="ECO:0000256" key="6">
    <source>
        <dbReference type="ARBA" id="ARBA00022989"/>
    </source>
</evidence>
<dbReference type="InterPro" id="IPR037936">
    <property type="entry name" value="UNC5A-D"/>
</dbReference>
<comment type="similarity">
    <text evidence="2 12">Belongs to the unc-5 family.</text>
</comment>
<evidence type="ECO:0000256" key="1">
    <source>
        <dbReference type="ARBA" id="ARBA00004479"/>
    </source>
</evidence>
<evidence type="ECO:0000256" key="7">
    <source>
        <dbReference type="ARBA" id="ARBA00023136"/>
    </source>
</evidence>
<dbReference type="SMART" id="SM00409">
    <property type="entry name" value="IG"/>
    <property type="match status" value="1"/>
</dbReference>
<dbReference type="SUPFAM" id="SSF48726">
    <property type="entry name" value="Immunoglobulin"/>
    <property type="match status" value="1"/>
</dbReference>
<dbReference type="PROSITE" id="PS50017">
    <property type="entry name" value="DEATH_DOMAIN"/>
    <property type="match status" value="1"/>
</dbReference>
<evidence type="ECO:0000256" key="11">
    <source>
        <dbReference type="ARBA" id="ARBA00023319"/>
    </source>
</evidence>
<dbReference type="AlphaFoldDB" id="A0A4Z2D1A1"/>
<evidence type="ECO:0000313" key="18">
    <source>
        <dbReference type="Proteomes" id="UP000311919"/>
    </source>
</evidence>